<evidence type="ECO:0000313" key="2">
    <source>
        <dbReference type="Proteomes" id="UP000827872"/>
    </source>
</evidence>
<keyword evidence="2" id="KW-1185">Reference proteome</keyword>
<sequence>MALLWAVCAQADVAVQPDFDLQKFAGLWQVMGGASNCPEFQAMKEIMHTSAAVVTPLPNGGMRILIGYPFPEECKKVDRVYKKMEQPGHFSHADDMSNRDMRVMETDYDNYAFLYTFKKVEDEPSTTSVQLYTRHPDVSPDVLEKFKKHCHDVGLTDDLMVMLPKSDICVKALSA</sequence>
<comment type="caution">
    <text evidence="1">The sequence shown here is derived from an EMBL/GenBank/DDBJ whole genome shotgun (WGS) entry which is preliminary data.</text>
</comment>
<organism evidence="1 2">
    <name type="scientific">Sphaerodactylus townsendi</name>
    <dbReference type="NCBI Taxonomy" id="933632"/>
    <lineage>
        <taxon>Eukaryota</taxon>
        <taxon>Metazoa</taxon>
        <taxon>Chordata</taxon>
        <taxon>Craniata</taxon>
        <taxon>Vertebrata</taxon>
        <taxon>Euteleostomi</taxon>
        <taxon>Lepidosauria</taxon>
        <taxon>Squamata</taxon>
        <taxon>Bifurcata</taxon>
        <taxon>Gekkota</taxon>
        <taxon>Sphaerodactylidae</taxon>
        <taxon>Sphaerodactylus</taxon>
    </lineage>
</organism>
<evidence type="ECO:0000313" key="1">
    <source>
        <dbReference type="EMBL" id="KAH7998215.1"/>
    </source>
</evidence>
<proteinExistence type="predicted"/>
<name>A0ACB8EZU4_9SAUR</name>
<protein>
    <submittedName>
        <fullName evidence="1">Uncharacterized protein</fullName>
    </submittedName>
</protein>
<gene>
    <name evidence="1" type="ORF">K3G42_013860</name>
</gene>
<accession>A0ACB8EZU4</accession>
<dbReference type="EMBL" id="CM037625">
    <property type="protein sequence ID" value="KAH7998215.1"/>
    <property type="molecule type" value="Genomic_DNA"/>
</dbReference>
<dbReference type="Proteomes" id="UP000827872">
    <property type="component" value="Linkage Group LG12"/>
</dbReference>
<reference evidence="1" key="1">
    <citation type="submission" date="2021-08" db="EMBL/GenBank/DDBJ databases">
        <title>The first chromosome-level gecko genome reveals the dynamic sex chromosomes of Neotropical dwarf geckos (Sphaerodactylidae: Sphaerodactylus).</title>
        <authorList>
            <person name="Pinto B.J."/>
            <person name="Keating S.E."/>
            <person name="Gamble T."/>
        </authorList>
    </citation>
    <scope>NUCLEOTIDE SEQUENCE</scope>
    <source>
        <strain evidence="1">TG3544</strain>
    </source>
</reference>